<evidence type="ECO:0000256" key="1">
    <source>
        <dbReference type="SAM" id="MobiDB-lite"/>
    </source>
</evidence>
<evidence type="ECO:0000313" key="2">
    <source>
        <dbReference type="EMBL" id="CUQ84648.1"/>
    </source>
</evidence>
<feature type="region of interest" description="Disordered" evidence="1">
    <location>
        <begin position="864"/>
        <end position="917"/>
    </location>
</feature>
<dbReference type="AlphaFoldDB" id="A0A174ZK99"/>
<feature type="compositionally biased region" description="Polar residues" evidence="1">
    <location>
        <begin position="231"/>
        <end position="242"/>
    </location>
</feature>
<reference evidence="2 3" key="1">
    <citation type="submission" date="2015-09" db="EMBL/GenBank/DDBJ databases">
        <authorList>
            <consortium name="Pathogen Informatics"/>
        </authorList>
    </citation>
    <scope>NUCLEOTIDE SEQUENCE [LARGE SCALE GENOMIC DNA]</scope>
    <source>
        <strain evidence="2 3">2789STDY5834928</strain>
    </source>
</reference>
<proteinExistence type="predicted"/>
<name>A0A174ZK99_9FIRM</name>
<dbReference type="Proteomes" id="UP000095662">
    <property type="component" value="Unassembled WGS sequence"/>
</dbReference>
<accession>A0A174ZK99</accession>
<feature type="region of interest" description="Disordered" evidence="1">
    <location>
        <begin position="111"/>
        <end position="167"/>
    </location>
</feature>
<organism evidence="2 3">
    <name type="scientific">[Eubacterium] siraeum</name>
    <dbReference type="NCBI Taxonomy" id="39492"/>
    <lineage>
        <taxon>Bacteria</taxon>
        <taxon>Bacillati</taxon>
        <taxon>Bacillota</taxon>
        <taxon>Clostridia</taxon>
        <taxon>Eubacteriales</taxon>
        <taxon>Oscillospiraceae</taxon>
        <taxon>Oscillospiraceae incertae sedis</taxon>
    </lineage>
</organism>
<evidence type="ECO:0000313" key="3">
    <source>
        <dbReference type="Proteomes" id="UP000095662"/>
    </source>
</evidence>
<sequence length="917" mass="100576">MVSLEQKIKEYVSSVEIPDRVKPEEIRRLLEDNGDMTAGVFLRKLKELKISGSDFLELLGNSKIGNMEFRRIEENPHLKFDELLQILDNSVLSGDDYRMIIAVATQRKELAEQRKRREEETLRRMTEELSAKKNVHKEEETGTRQEDTADISENTSETDAQEAPDSEKLSAAEALILRMQKEIDSEENVETVENTSNYTDGNTDLPESERKNVEKAPAAEAEEDNAEKESIATQEESTPTDNSDSDSKSVTMEFCIPAPPVAEANPAGEEAEDFNGIISDDEKIGSNAREIGSAIGELMDSNADYDVSDDKEDCVVIKRRKGCLITSFIGAAVLVAGGITLNQLRACGIIPDLTYDIPGKVEQNIDSYETLLNEAAAARDKISYQLPDTFVTVEKKPAALPKNVYGDNLVATVKDTEICGAKEKDGKLSDNFSFETDLTDAGIVKCGEYFAVVGSKDNATVIRTYDESGMLSGKATDEYILSGELIDLYTNGNKVYAVTKDSFDIDKAESEKPETFVPAYTHKGTTQTVEFKNMLIPSYVCGLNYYTATMIAPAGDNEVMTKSVIVGDIGGCSVNSEGMYATDTSRINNKYYTQIAYVMFDDLMSSMMTGVSDVALNPGLVIAMDDNFAAFGEIYTGDERHNVIITTSKTLGNINFCEGIADRQRIASISGTGKTVTVTSYGDEPMQYSVNADNGEQAENTENTNSVKLSDNVTAQVTVKADKGGNRQGILLAVGGDKKAEVTITAESNTPGDWNSYLTSPVCDDISQLAYYEKDGKITIGIPVMYFDGISQVSVCKFYSYADGKLSELGNITLYDEKYTTLYCDIIDGDKPYILTMWDNRVITASIDKIKVISDTVFKTVEKKDTATDSKTESNNDSKTDSKPESNTESKTDSKPESNTESKTDSKPDSTADSKSE</sequence>
<gene>
    <name evidence="2" type="ORF">ERS852540_00946</name>
</gene>
<feature type="region of interest" description="Disordered" evidence="1">
    <location>
        <begin position="181"/>
        <end position="249"/>
    </location>
</feature>
<feature type="compositionally biased region" description="Basic and acidic residues" evidence="1">
    <location>
        <begin position="111"/>
        <end position="147"/>
    </location>
</feature>
<protein>
    <submittedName>
        <fullName evidence="2">Beta propeller domain</fullName>
    </submittedName>
</protein>
<dbReference type="EMBL" id="CZBY01000006">
    <property type="protein sequence ID" value="CUQ84648.1"/>
    <property type="molecule type" value="Genomic_DNA"/>
</dbReference>
<dbReference type="STRING" id="39492.ERS852540_00946"/>